<feature type="region of interest" description="Disordered" evidence="1">
    <location>
        <begin position="138"/>
        <end position="159"/>
    </location>
</feature>
<evidence type="ECO:0000313" key="3">
    <source>
        <dbReference type="Proteomes" id="UP000198606"/>
    </source>
</evidence>
<name>A0A1G8DJ69_9GAMM</name>
<feature type="compositionally biased region" description="Polar residues" evidence="1">
    <location>
        <begin position="143"/>
        <end position="159"/>
    </location>
</feature>
<dbReference type="Pfam" id="PF05932">
    <property type="entry name" value="CesT"/>
    <property type="match status" value="1"/>
</dbReference>
<proteinExistence type="predicted"/>
<dbReference type="Gene3D" id="3.30.1460.10">
    <property type="match status" value="1"/>
</dbReference>
<evidence type="ECO:0000256" key="1">
    <source>
        <dbReference type="SAM" id="MobiDB-lite"/>
    </source>
</evidence>
<evidence type="ECO:0000313" key="2">
    <source>
        <dbReference type="EMBL" id="SDH57723.1"/>
    </source>
</evidence>
<sequence>MAVPHQYRQLLDEIQQLTLVPEALLSPELTHLNVRGVDFSLYPVGDQGQEHVVTHCDLGALPDKAREEAMLRLLDTNFQLVNAAKPVTFCRNEHSGHMMLSMAQPLSSLTGQSILDQMGTLADYALVWRQTFFLDKAAPKPQPSSTAQLPRTFSATRAF</sequence>
<dbReference type="EMBL" id="FNDG01000005">
    <property type="protein sequence ID" value="SDH57723.1"/>
    <property type="molecule type" value="Genomic_DNA"/>
</dbReference>
<organism evidence="2 3">
    <name type="scientific">Phytopseudomonas flavescens</name>
    <dbReference type="NCBI Taxonomy" id="29435"/>
    <lineage>
        <taxon>Bacteria</taxon>
        <taxon>Pseudomonadati</taxon>
        <taxon>Pseudomonadota</taxon>
        <taxon>Gammaproteobacteria</taxon>
        <taxon>Pseudomonadales</taxon>
        <taxon>Pseudomonadaceae</taxon>
        <taxon>Phytopseudomonas</taxon>
    </lineage>
</organism>
<dbReference type="STRING" id="29435.SAMN05216588_105282"/>
<dbReference type="InterPro" id="IPR010261">
    <property type="entry name" value="Tir_chaperone"/>
</dbReference>
<reference evidence="2 3" key="1">
    <citation type="submission" date="2016-10" db="EMBL/GenBank/DDBJ databases">
        <authorList>
            <person name="de Groot N.N."/>
        </authorList>
    </citation>
    <scope>NUCLEOTIDE SEQUENCE [LARGE SCALE GENOMIC DNA]</scope>
    <source>
        <strain evidence="2 3">LMG 18387</strain>
    </source>
</reference>
<dbReference type="RefSeq" id="WP_167359731.1">
    <property type="nucleotide sequence ID" value="NZ_FNDG01000005.1"/>
</dbReference>
<dbReference type="AlphaFoldDB" id="A0A1G8DJ69"/>
<dbReference type="CDD" id="cd17020">
    <property type="entry name" value="T3SC_IA_ShcM-like"/>
    <property type="match status" value="1"/>
</dbReference>
<dbReference type="Proteomes" id="UP000198606">
    <property type="component" value="Unassembled WGS sequence"/>
</dbReference>
<protein>
    <submittedName>
        <fullName evidence="2">Tir chaperone protein (CesT) family protein</fullName>
    </submittedName>
</protein>
<accession>A0A1G8DJ69</accession>
<dbReference type="GO" id="GO:0030254">
    <property type="term" value="P:protein secretion by the type III secretion system"/>
    <property type="evidence" value="ECO:0007669"/>
    <property type="project" value="InterPro"/>
</dbReference>
<gene>
    <name evidence="2" type="ORF">SAMN05216588_105282</name>
</gene>
<dbReference type="SUPFAM" id="SSF69635">
    <property type="entry name" value="Type III secretory system chaperone-like"/>
    <property type="match status" value="1"/>
</dbReference>